<comment type="caution">
    <text evidence="2">The sequence shown here is derived from an EMBL/GenBank/DDBJ whole genome shotgun (WGS) entry which is preliminary data.</text>
</comment>
<dbReference type="EMBL" id="SNTZ01000001">
    <property type="protein sequence ID" value="THV61512.1"/>
    <property type="molecule type" value="Genomic_DNA"/>
</dbReference>
<sequence length="618" mass="68151">MRFSKIVKVSALVGTLFLLIASCEDELDTIGEGVVGGEPFTTGKITYDVFAFNKGIMAVQTNRLPLYQLGTFNDPVYGKRSASILSQLSLPSRQGNPVFGDSSQATEDNADSDSSASTIPENETVKEVFLYIPFQVPPSATKDSDSDGVDNELDIDPYDSASDTDGDTVTDIQETNIGSNPLDASEDGTADDFVPNIFRRTFDLDSIYGDRDESFEITVSRSNYFLRDLDPNTNFEEAQEYFSNQDFSGFIGEELTISDNKTVIIDNQEELTFADDDPDTDDVNEAETVVESRRAPGIRVPLRNDFFQQNILDKEGQSELLSQANFNDFLRGIHISGTGMDKLMFLLDLTQANITITYQYQDYDTEEEEVITSEKDFVLNLLVNNNGVVFGNAVNVFQDDVLPPDIAGALDNDENASRIYVKGAKTLTEVRLFEEAKNGGANIINEIRSKNWIINEANLVFYVDRGTLDAAPSEDSVLDEPPRLYLYNAETNQPIFDASTEQNAGNVVDANSAPLGLFLNYNGIIQKENKKGIKYTIRITEHLNDIIVRDSTNAALALTTTSNIFFPGVQEGMGEGGQAIDVPIRASVSPLGTVLYGSDLEVPADKRLKLEIFYTEAN</sequence>
<evidence type="ECO:0000256" key="1">
    <source>
        <dbReference type="SAM" id="MobiDB-lite"/>
    </source>
</evidence>
<name>A0A4S8RU00_9FLAO</name>
<accession>A0A4S8RU00</accession>
<feature type="region of interest" description="Disordered" evidence="1">
    <location>
        <begin position="93"/>
        <end position="119"/>
    </location>
</feature>
<reference evidence="2 3" key="1">
    <citation type="submission" date="2019-03" db="EMBL/GenBank/DDBJ databases">
        <title>Muricauda SCR12 sp.nov, a marine bacterium isolated from Pacific Ocean:the Okinawa trough.</title>
        <authorList>
            <person name="Liu L."/>
        </authorList>
    </citation>
    <scope>NUCLEOTIDE SEQUENCE [LARGE SCALE GENOMIC DNA]</scope>
    <source>
        <strain evidence="2 3">SCR12</strain>
    </source>
</reference>
<dbReference type="Proteomes" id="UP000310406">
    <property type="component" value="Unassembled WGS sequence"/>
</dbReference>
<evidence type="ECO:0000313" key="3">
    <source>
        <dbReference type="Proteomes" id="UP000310406"/>
    </source>
</evidence>
<feature type="region of interest" description="Disordered" evidence="1">
    <location>
        <begin position="139"/>
        <end position="167"/>
    </location>
</feature>
<keyword evidence="3" id="KW-1185">Reference proteome</keyword>
<organism evidence="2 3">
    <name type="scientific">Flagellimonas alvinocaridis</name>
    <dbReference type="NCBI Taxonomy" id="2530200"/>
    <lineage>
        <taxon>Bacteria</taxon>
        <taxon>Pseudomonadati</taxon>
        <taxon>Bacteroidota</taxon>
        <taxon>Flavobacteriia</taxon>
        <taxon>Flavobacteriales</taxon>
        <taxon>Flavobacteriaceae</taxon>
        <taxon>Flagellimonas</taxon>
    </lineage>
</organism>
<evidence type="ECO:0000313" key="2">
    <source>
        <dbReference type="EMBL" id="THV61512.1"/>
    </source>
</evidence>
<dbReference type="OrthoDB" id="1466062at2"/>
<dbReference type="Pfam" id="PF14092">
    <property type="entry name" value="DUF4270"/>
    <property type="match status" value="1"/>
</dbReference>
<dbReference type="PROSITE" id="PS51257">
    <property type="entry name" value="PROKAR_LIPOPROTEIN"/>
    <property type="match status" value="1"/>
</dbReference>
<protein>
    <submittedName>
        <fullName evidence="2">DUF4270 domain-containing protein</fullName>
    </submittedName>
</protein>
<dbReference type="RefSeq" id="WP_136565289.1">
    <property type="nucleotide sequence ID" value="NZ_SNTZ01000001.1"/>
</dbReference>
<proteinExistence type="predicted"/>
<dbReference type="AlphaFoldDB" id="A0A4S8RU00"/>
<dbReference type="InterPro" id="IPR025366">
    <property type="entry name" value="DUF4270"/>
</dbReference>
<feature type="compositionally biased region" description="Acidic residues" evidence="1">
    <location>
        <begin position="146"/>
        <end position="167"/>
    </location>
</feature>
<gene>
    <name evidence="2" type="ORF">EZV76_04065</name>
</gene>